<sequence length="99" mass="10706">MAAQEQALLELTGLLGFIHQWSGPLDNSLVQEMMGHSTIIFNSGRSRGLAHRKTRSAGLSGDGNGHSKFSVSLCTFETRLANKRSSNDSQASSTMPEVR</sequence>
<dbReference type="AlphaFoldDB" id="A0A4Y2DJ73"/>
<gene>
    <name evidence="1" type="ORF">AVEN_9396_1</name>
</gene>
<keyword evidence="2" id="KW-1185">Reference proteome</keyword>
<dbReference type="EMBL" id="BGPR01000379">
    <property type="protein sequence ID" value="GBM16812.1"/>
    <property type="molecule type" value="Genomic_DNA"/>
</dbReference>
<protein>
    <submittedName>
        <fullName evidence="1">Uncharacterized protein</fullName>
    </submittedName>
</protein>
<evidence type="ECO:0000313" key="2">
    <source>
        <dbReference type="Proteomes" id="UP000499080"/>
    </source>
</evidence>
<reference evidence="1 2" key="1">
    <citation type="journal article" date="2019" name="Sci. Rep.">
        <title>Orb-weaving spider Araneus ventricosus genome elucidates the spidroin gene catalogue.</title>
        <authorList>
            <person name="Kono N."/>
            <person name="Nakamura H."/>
            <person name="Ohtoshi R."/>
            <person name="Moran D.A.P."/>
            <person name="Shinohara A."/>
            <person name="Yoshida Y."/>
            <person name="Fujiwara M."/>
            <person name="Mori M."/>
            <person name="Tomita M."/>
            <person name="Arakawa K."/>
        </authorList>
    </citation>
    <scope>NUCLEOTIDE SEQUENCE [LARGE SCALE GENOMIC DNA]</scope>
</reference>
<proteinExistence type="predicted"/>
<dbReference type="Proteomes" id="UP000499080">
    <property type="component" value="Unassembled WGS sequence"/>
</dbReference>
<comment type="caution">
    <text evidence="1">The sequence shown here is derived from an EMBL/GenBank/DDBJ whole genome shotgun (WGS) entry which is preliminary data.</text>
</comment>
<name>A0A4Y2DJ73_ARAVE</name>
<evidence type="ECO:0000313" key="1">
    <source>
        <dbReference type="EMBL" id="GBM16812.1"/>
    </source>
</evidence>
<organism evidence="1 2">
    <name type="scientific">Araneus ventricosus</name>
    <name type="common">Orbweaver spider</name>
    <name type="synonym">Epeira ventricosa</name>
    <dbReference type="NCBI Taxonomy" id="182803"/>
    <lineage>
        <taxon>Eukaryota</taxon>
        <taxon>Metazoa</taxon>
        <taxon>Ecdysozoa</taxon>
        <taxon>Arthropoda</taxon>
        <taxon>Chelicerata</taxon>
        <taxon>Arachnida</taxon>
        <taxon>Araneae</taxon>
        <taxon>Araneomorphae</taxon>
        <taxon>Entelegynae</taxon>
        <taxon>Araneoidea</taxon>
        <taxon>Araneidae</taxon>
        <taxon>Araneus</taxon>
    </lineage>
</organism>
<accession>A0A4Y2DJ73</accession>